<accession>A0A9W8TNN7</accession>
<dbReference type="EMBL" id="JANPWZ010000555">
    <property type="protein sequence ID" value="KAJ3575260.1"/>
    <property type="molecule type" value="Genomic_DNA"/>
</dbReference>
<dbReference type="VEuPathDB" id="FungiDB:F4678DRAFT_455309"/>
<sequence>MRIIYLLIPSVALAIEQWIGKPVDLMKLLKFDIIPASKVGCWLPANASVLPIDWNDVTEASNKFKEWGEHYRIGGGQVKGFDVGHSANAVSKTGEAAIWICNCKHMYYDPVVAAELDEAQRKLQQVCDDAYGGWIWSHKWQKSINTCTISVA</sequence>
<keyword evidence="2" id="KW-1185">Reference proteome</keyword>
<protein>
    <submittedName>
        <fullName evidence="1">Uncharacterized protein</fullName>
    </submittedName>
</protein>
<evidence type="ECO:0000313" key="1">
    <source>
        <dbReference type="EMBL" id="KAJ3575260.1"/>
    </source>
</evidence>
<dbReference type="Proteomes" id="UP001148614">
    <property type="component" value="Unassembled WGS sequence"/>
</dbReference>
<gene>
    <name evidence="1" type="ORF">NPX13_g4091</name>
</gene>
<name>A0A9W8TNN7_9PEZI</name>
<proteinExistence type="predicted"/>
<reference evidence="1" key="1">
    <citation type="submission" date="2022-07" db="EMBL/GenBank/DDBJ databases">
        <title>Genome Sequence of Xylaria arbuscula.</title>
        <authorList>
            <person name="Buettner E."/>
        </authorList>
    </citation>
    <scope>NUCLEOTIDE SEQUENCE</scope>
    <source>
        <strain evidence="1">VT107</strain>
    </source>
</reference>
<comment type="caution">
    <text evidence="1">The sequence shown here is derived from an EMBL/GenBank/DDBJ whole genome shotgun (WGS) entry which is preliminary data.</text>
</comment>
<evidence type="ECO:0000313" key="2">
    <source>
        <dbReference type="Proteomes" id="UP001148614"/>
    </source>
</evidence>
<organism evidence="1 2">
    <name type="scientific">Xylaria arbuscula</name>
    <dbReference type="NCBI Taxonomy" id="114810"/>
    <lineage>
        <taxon>Eukaryota</taxon>
        <taxon>Fungi</taxon>
        <taxon>Dikarya</taxon>
        <taxon>Ascomycota</taxon>
        <taxon>Pezizomycotina</taxon>
        <taxon>Sordariomycetes</taxon>
        <taxon>Xylariomycetidae</taxon>
        <taxon>Xylariales</taxon>
        <taxon>Xylariaceae</taxon>
        <taxon>Xylaria</taxon>
    </lineage>
</organism>
<dbReference type="AlphaFoldDB" id="A0A9W8TNN7"/>